<evidence type="ECO:0000259" key="1">
    <source>
        <dbReference type="Pfam" id="PF05050"/>
    </source>
</evidence>
<protein>
    <recommendedName>
        <fullName evidence="1">Methyltransferase FkbM domain-containing protein</fullName>
    </recommendedName>
</protein>
<accession>A0A835HLJ9</accession>
<dbReference type="Pfam" id="PF05050">
    <property type="entry name" value="Methyltransf_21"/>
    <property type="match status" value="1"/>
</dbReference>
<keyword evidence="3" id="KW-1185">Reference proteome</keyword>
<dbReference type="Proteomes" id="UP000631114">
    <property type="component" value="Unassembled WGS sequence"/>
</dbReference>
<feature type="domain" description="Methyltransferase FkbM" evidence="1">
    <location>
        <begin position="51"/>
        <end position="124"/>
    </location>
</feature>
<gene>
    <name evidence="2" type="ORF">IFM89_010060</name>
</gene>
<dbReference type="InterPro" id="IPR052514">
    <property type="entry name" value="SAM-dependent_MTase"/>
</dbReference>
<dbReference type="Gene3D" id="3.40.50.150">
    <property type="entry name" value="Vaccinia Virus protein VP39"/>
    <property type="match status" value="1"/>
</dbReference>
<evidence type="ECO:0000313" key="3">
    <source>
        <dbReference type="Proteomes" id="UP000631114"/>
    </source>
</evidence>
<dbReference type="PANTHER" id="PTHR34203:SF13">
    <property type="entry name" value="EXPRESSED PROTEIN"/>
    <property type="match status" value="1"/>
</dbReference>
<dbReference type="EMBL" id="JADFTS010000006">
    <property type="protein sequence ID" value="KAF9600574.1"/>
    <property type="molecule type" value="Genomic_DNA"/>
</dbReference>
<dbReference type="InterPro" id="IPR029063">
    <property type="entry name" value="SAM-dependent_MTases_sf"/>
</dbReference>
<dbReference type="NCBIfam" id="TIGR01444">
    <property type="entry name" value="fkbM_fam"/>
    <property type="match status" value="1"/>
</dbReference>
<feature type="non-terminal residue" evidence="2">
    <location>
        <position position="1"/>
    </location>
</feature>
<dbReference type="OrthoDB" id="10443510at2759"/>
<dbReference type="PANTHER" id="PTHR34203">
    <property type="entry name" value="METHYLTRANSFERASE, FKBM FAMILY PROTEIN"/>
    <property type="match status" value="1"/>
</dbReference>
<name>A0A835HLJ9_9MAGN</name>
<comment type="caution">
    <text evidence="2">The sequence shown here is derived from an EMBL/GenBank/DDBJ whole genome shotgun (WGS) entry which is preliminary data.</text>
</comment>
<proteinExistence type="predicted"/>
<dbReference type="InterPro" id="IPR006342">
    <property type="entry name" value="FkbM_mtfrase"/>
</dbReference>
<reference evidence="2 3" key="1">
    <citation type="submission" date="2020-10" db="EMBL/GenBank/DDBJ databases">
        <title>The Coptis chinensis genome and diversification of protoberbering-type alkaloids.</title>
        <authorList>
            <person name="Wang B."/>
            <person name="Shu S."/>
            <person name="Song C."/>
            <person name="Liu Y."/>
        </authorList>
    </citation>
    <scope>NUCLEOTIDE SEQUENCE [LARGE SCALE GENOMIC DNA]</scope>
    <source>
        <strain evidence="2">HL-2020</strain>
        <tissue evidence="2">Leaf</tissue>
    </source>
</reference>
<dbReference type="AlphaFoldDB" id="A0A835HLJ9"/>
<sequence length="137" mass="15053">MKGKSENGVVLDVGANVSMASFAWGLECVHLNLFLRICRGFILIELVVLFEAAVSDGIGNITFHKLVGQLDNSAVSASGAKLAFKSNEEVELQVRSIPLDQVVPESERVLLLKIDVQGWEYQICSFLKLSRRLSFNG</sequence>
<organism evidence="2 3">
    <name type="scientific">Coptis chinensis</name>
    <dbReference type="NCBI Taxonomy" id="261450"/>
    <lineage>
        <taxon>Eukaryota</taxon>
        <taxon>Viridiplantae</taxon>
        <taxon>Streptophyta</taxon>
        <taxon>Embryophyta</taxon>
        <taxon>Tracheophyta</taxon>
        <taxon>Spermatophyta</taxon>
        <taxon>Magnoliopsida</taxon>
        <taxon>Ranunculales</taxon>
        <taxon>Ranunculaceae</taxon>
        <taxon>Coptidoideae</taxon>
        <taxon>Coptis</taxon>
    </lineage>
</organism>
<dbReference type="SUPFAM" id="SSF53335">
    <property type="entry name" value="S-adenosyl-L-methionine-dependent methyltransferases"/>
    <property type="match status" value="1"/>
</dbReference>
<evidence type="ECO:0000313" key="2">
    <source>
        <dbReference type="EMBL" id="KAF9600574.1"/>
    </source>
</evidence>